<dbReference type="InterPro" id="IPR012223">
    <property type="entry name" value="TEII"/>
</dbReference>
<dbReference type="EMBL" id="CP127173">
    <property type="protein sequence ID" value="WIV55047.1"/>
    <property type="molecule type" value="Genomic_DNA"/>
</dbReference>
<dbReference type="PANTHER" id="PTHR11487">
    <property type="entry name" value="THIOESTERASE"/>
    <property type="match status" value="1"/>
</dbReference>
<evidence type="ECO:0000313" key="4">
    <source>
        <dbReference type="EMBL" id="WIV55047.1"/>
    </source>
</evidence>
<reference evidence="4 5" key="1">
    <citation type="submission" date="2023-06" db="EMBL/GenBank/DDBJ databases">
        <authorList>
            <person name="Oyuntsetseg B."/>
            <person name="Kim S.B."/>
        </authorList>
    </citation>
    <scope>NUCLEOTIDE SEQUENCE [LARGE SCALE GENOMIC DNA]</scope>
    <source>
        <strain evidence="4 5">2-2</strain>
    </source>
</reference>
<keyword evidence="5" id="KW-1185">Reference proteome</keyword>
<organism evidence="4 5">
    <name type="scientific">Amycolatopsis nalaikhensis</name>
    <dbReference type="NCBI Taxonomy" id="715472"/>
    <lineage>
        <taxon>Bacteria</taxon>
        <taxon>Bacillati</taxon>
        <taxon>Actinomycetota</taxon>
        <taxon>Actinomycetes</taxon>
        <taxon>Pseudonocardiales</taxon>
        <taxon>Pseudonocardiaceae</taxon>
        <taxon>Amycolatopsis</taxon>
    </lineage>
</organism>
<feature type="domain" description="Thioesterase TesA-like" evidence="3">
    <location>
        <begin position="26"/>
        <end position="248"/>
    </location>
</feature>
<sequence>MRIDDGATTDWVRRFHDATGSTARLVCFPFAGGSAGFFHPVSARLSPATDVVALQYPGRQDRWREPCVTDLGELADRIAGELAALTPKPTVFFGHSMGAVLAFETAYRLEQAGTNAPATLVVSGARAPSAARDEHIRDRADEGLLAELRRLDGTDAAAFEDEGLLELALPTLRGDYTAIETYRWEPGRRIAAPIAVLTGDRDPGTPIAEAEAWRIHTEGASTLRVFDGGHFFVTDHAEEVLAELVKHLDAVR</sequence>
<proteinExistence type="inferred from homology"/>
<comment type="similarity">
    <text evidence="1">Belongs to the thioesterase family.</text>
</comment>
<dbReference type="SMART" id="SM00824">
    <property type="entry name" value="PKS_TE"/>
    <property type="match status" value="1"/>
</dbReference>
<dbReference type="Proteomes" id="UP001227101">
    <property type="component" value="Chromosome"/>
</dbReference>
<evidence type="ECO:0000259" key="3">
    <source>
        <dbReference type="SMART" id="SM00824"/>
    </source>
</evidence>
<accession>A0ABY8XHF6</accession>
<evidence type="ECO:0000256" key="1">
    <source>
        <dbReference type="ARBA" id="ARBA00007169"/>
    </source>
</evidence>
<dbReference type="SUPFAM" id="SSF53474">
    <property type="entry name" value="alpha/beta-Hydrolases"/>
    <property type="match status" value="1"/>
</dbReference>
<name>A0ABY8XHF6_9PSEU</name>
<dbReference type="Gene3D" id="3.40.50.1820">
    <property type="entry name" value="alpha/beta hydrolase"/>
    <property type="match status" value="1"/>
</dbReference>
<dbReference type="InterPro" id="IPR020802">
    <property type="entry name" value="TesA-like"/>
</dbReference>
<evidence type="ECO:0000256" key="2">
    <source>
        <dbReference type="ARBA" id="ARBA00022801"/>
    </source>
</evidence>
<dbReference type="InterPro" id="IPR029058">
    <property type="entry name" value="AB_hydrolase_fold"/>
</dbReference>
<keyword evidence="2 4" id="KW-0378">Hydrolase</keyword>
<dbReference type="InterPro" id="IPR001031">
    <property type="entry name" value="Thioesterase"/>
</dbReference>
<gene>
    <name evidence="4" type="ORF">QP939_40470</name>
</gene>
<dbReference type="RefSeq" id="WP_285451853.1">
    <property type="nucleotide sequence ID" value="NZ_CP127173.1"/>
</dbReference>
<protein>
    <submittedName>
        <fullName evidence="4">Alpha/beta fold hydrolase</fullName>
    </submittedName>
</protein>
<dbReference type="Pfam" id="PF00975">
    <property type="entry name" value="Thioesterase"/>
    <property type="match status" value="1"/>
</dbReference>
<dbReference type="GO" id="GO:0016787">
    <property type="term" value="F:hydrolase activity"/>
    <property type="evidence" value="ECO:0007669"/>
    <property type="project" value="UniProtKB-KW"/>
</dbReference>
<evidence type="ECO:0000313" key="5">
    <source>
        <dbReference type="Proteomes" id="UP001227101"/>
    </source>
</evidence>
<dbReference type="PANTHER" id="PTHR11487:SF0">
    <property type="entry name" value="S-ACYL FATTY ACID SYNTHASE THIOESTERASE, MEDIUM CHAIN"/>
    <property type="match status" value="1"/>
</dbReference>